<keyword evidence="1" id="KW-0812">Transmembrane</keyword>
<dbReference type="AlphaFoldDB" id="A0A7W7K8Q9"/>
<dbReference type="RefSeq" id="WP_184242888.1">
    <property type="nucleotide sequence ID" value="NZ_JACHLR010000003.1"/>
</dbReference>
<keyword evidence="3" id="KW-1185">Reference proteome</keyword>
<keyword evidence="1" id="KW-0472">Membrane</keyword>
<name>A0A7W7K8Q9_9SPHN</name>
<accession>A0A7W7K8Q9</accession>
<organism evidence="2 3">
    <name type="scientific">Novosphingobium chloroacetimidivorans</name>
    <dbReference type="NCBI Taxonomy" id="1428314"/>
    <lineage>
        <taxon>Bacteria</taxon>
        <taxon>Pseudomonadati</taxon>
        <taxon>Pseudomonadota</taxon>
        <taxon>Alphaproteobacteria</taxon>
        <taxon>Sphingomonadales</taxon>
        <taxon>Sphingomonadaceae</taxon>
        <taxon>Novosphingobium</taxon>
    </lineage>
</organism>
<keyword evidence="1" id="KW-1133">Transmembrane helix</keyword>
<proteinExistence type="predicted"/>
<dbReference type="EMBL" id="JACHLR010000003">
    <property type="protein sequence ID" value="MBB4857608.1"/>
    <property type="molecule type" value="Genomic_DNA"/>
</dbReference>
<comment type="caution">
    <text evidence="2">The sequence shown here is derived from an EMBL/GenBank/DDBJ whole genome shotgun (WGS) entry which is preliminary data.</text>
</comment>
<evidence type="ECO:0000313" key="3">
    <source>
        <dbReference type="Proteomes" id="UP000555448"/>
    </source>
</evidence>
<sequence>MSEAATTPVGANPFTGRTALALVLFGCLVFVALLWMIGNGLADGEANNGGAHAEGRGLNGYAALARLLEARGHPVRRSRTDRGFEQPGLLILTPPADANGEDIAEAVDRHRPFGPTLVITPKWASVPAAGGDLPVRKGWVQLVGPSPPNWPGFLDELTVNLARGKRGETVGWYARGISGAFPDPRVTMFGAGPGLVPLVTGSDGRIYVAYRDDGEFPSLAGLASRPRDRATHDRSARYPLIVVFDPDLLDNYGMASLPSARLAATLVQASAGADAPVIFDLTLNGLERKANLLTLAFTPPFLAATLCLLLAAAATGWRAFLRFGPPLAPARSIAFGKRALVSNAAALIVRSRRLHLLGAPYAEAARQRLARAFALPRTGDLATETAALDRAARAAGSGDHAFSNLAARLGRARSERELVKAAAELHALERTLTK</sequence>
<evidence type="ECO:0000313" key="2">
    <source>
        <dbReference type="EMBL" id="MBB4857608.1"/>
    </source>
</evidence>
<dbReference type="Proteomes" id="UP000555448">
    <property type="component" value="Unassembled WGS sequence"/>
</dbReference>
<evidence type="ECO:0000256" key="1">
    <source>
        <dbReference type="SAM" id="Phobius"/>
    </source>
</evidence>
<feature type="transmembrane region" description="Helical" evidence="1">
    <location>
        <begin position="20"/>
        <end position="38"/>
    </location>
</feature>
<feature type="transmembrane region" description="Helical" evidence="1">
    <location>
        <begin position="292"/>
        <end position="317"/>
    </location>
</feature>
<reference evidence="2 3" key="1">
    <citation type="submission" date="2020-08" db="EMBL/GenBank/DDBJ databases">
        <title>Functional genomics of gut bacteria from endangered species of beetles.</title>
        <authorList>
            <person name="Carlos-Shanley C."/>
        </authorList>
    </citation>
    <scope>NUCLEOTIDE SEQUENCE [LARGE SCALE GENOMIC DNA]</scope>
    <source>
        <strain evidence="2 3">S00245</strain>
    </source>
</reference>
<gene>
    <name evidence="2" type="ORF">HNO88_000919</name>
</gene>
<evidence type="ECO:0008006" key="4">
    <source>
        <dbReference type="Google" id="ProtNLM"/>
    </source>
</evidence>
<protein>
    <recommendedName>
        <fullName evidence="4">DUF4350 domain-containing protein</fullName>
    </recommendedName>
</protein>